<evidence type="ECO:0000256" key="1">
    <source>
        <dbReference type="ARBA" id="ARBA00004418"/>
    </source>
</evidence>
<comment type="caution">
    <text evidence="7">The sequence shown here is derived from an EMBL/GenBank/DDBJ whole genome shotgun (WGS) entry which is preliminary data.</text>
</comment>
<dbReference type="PANTHER" id="PTHR36307:SF1">
    <property type="entry name" value="FLAGELLA BASAL BODY P-RING FORMATION PROTEIN FLGA"/>
    <property type="match status" value="1"/>
</dbReference>
<dbReference type="CDD" id="cd11614">
    <property type="entry name" value="SAF_CpaB_FlgA_like"/>
    <property type="match status" value="1"/>
</dbReference>
<dbReference type="InterPro" id="IPR039246">
    <property type="entry name" value="Flagellar_FlgA"/>
</dbReference>
<keyword evidence="4" id="KW-1005">Bacterial flagellum biogenesis</keyword>
<comment type="function">
    <text evidence="4">Involved in the assembly process of the P-ring formation. It may associate with FlgF on the rod constituting a structure essential for the P-ring assembly or may act as a modulator protein for the P-ring assembly.</text>
</comment>
<sequence>MPQASGSYITFGDVFEHAGALTNQNLARAPIAGQTVVFGVGPMQARIRASGAVWSNTEGVRQIVVSNATPVGEANTNSSNPGYQTVAAPKDTRPQPKVIAALGRAIARGEEIRAEDIVWLDAPSLAPRDALEDADFLIGKTARRELNAHMPLRAIDVIEKPAIRRNETVTLVYEASGIKLSLRGRALSDAPLGATVRVVNPQSKKILDAIVEGPGTARVVMSQVSAQFVNRNGTN</sequence>
<evidence type="ECO:0000256" key="4">
    <source>
        <dbReference type="RuleBase" id="RU362063"/>
    </source>
</evidence>
<proteinExistence type="inferred from homology"/>
<reference evidence="7" key="2">
    <citation type="journal article" date="2023" name="ISME Commun">
        <title>Characterization of a bloom-associated alphaproteobacterial lineage, 'Candidatus Phycosocius': insights into freshwater algal-bacterial interactions.</title>
        <authorList>
            <person name="Tanabe Y."/>
            <person name="Yamaguchi H."/>
            <person name="Yoshida M."/>
            <person name="Kai A."/>
            <person name="Okazaki Y."/>
        </authorList>
    </citation>
    <scope>NUCLEOTIDE SEQUENCE</scope>
    <source>
        <strain evidence="7">BOTRYCO-1</strain>
    </source>
</reference>
<protein>
    <recommendedName>
        <fullName evidence="4">Flagella basal body P-ring formation protein FlgA</fullName>
    </recommendedName>
</protein>
<evidence type="ECO:0000256" key="5">
    <source>
        <dbReference type="SAM" id="MobiDB-lite"/>
    </source>
</evidence>
<evidence type="ECO:0000256" key="2">
    <source>
        <dbReference type="ARBA" id="ARBA00022729"/>
    </source>
</evidence>
<dbReference type="Pfam" id="PF13144">
    <property type="entry name" value="ChapFlgA"/>
    <property type="match status" value="1"/>
</dbReference>
<keyword evidence="8" id="KW-1185">Reference proteome</keyword>
<organism evidence="7 8">
    <name type="scientific">Candidatus Phycosocius spiralis</name>
    <dbReference type="NCBI Taxonomy" id="2815099"/>
    <lineage>
        <taxon>Bacteria</taxon>
        <taxon>Pseudomonadati</taxon>
        <taxon>Pseudomonadota</taxon>
        <taxon>Alphaproteobacteria</taxon>
        <taxon>Caulobacterales</taxon>
        <taxon>Caulobacterales incertae sedis</taxon>
        <taxon>Candidatus Phycosocius</taxon>
    </lineage>
</organism>
<keyword evidence="2" id="KW-0732">Signal</keyword>
<feature type="domain" description="SAF" evidence="6">
    <location>
        <begin position="97"/>
        <end position="158"/>
    </location>
</feature>
<comment type="similarity">
    <text evidence="4">Belongs to the FlgA family.</text>
</comment>
<dbReference type="Proteomes" id="UP001161064">
    <property type="component" value="Unassembled WGS sequence"/>
</dbReference>
<dbReference type="InterPro" id="IPR017585">
    <property type="entry name" value="SAF_FlgA"/>
</dbReference>
<evidence type="ECO:0000313" key="8">
    <source>
        <dbReference type="Proteomes" id="UP001161064"/>
    </source>
</evidence>
<dbReference type="NCBIfam" id="TIGR03170">
    <property type="entry name" value="flgA_cterm"/>
    <property type="match status" value="1"/>
</dbReference>
<evidence type="ECO:0000313" key="7">
    <source>
        <dbReference type="EMBL" id="GIU67447.1"/>
    </source>
</evidence>
<dbReference type="PANTHER" id="PTHR36307">
    <property type="entry name" value="FLAGELLA BASAL BODY P-RING FORMATION PROTEIN FLGA"/>
    <property type="match status" value="1"/>
</dbReference>
<comment type="subcellular location">
    <subcellularLocation>
        <location evidence="1 4">Periplasm</location>
    </subcellularLocation>
</comment>
<accession>A0ABQ4PWQ4</accession>
<feature type="compositionally biased region" description="Polar residues" evidence="5">
    <location>
        <begin position="71"/>
        <end position="83"/>
    </location>
</feature>
<reference evidence="7" key="1">
    <citation type="submission" date="2021-05" db="EMBL/GenBank/DDBJ databases">
        <authorList>
            <person name="Tanabe Y."/>
        </authorList>
    </citation>
    <scope>NUCLEOTIDE SEQUENCE</scope>
    <source>
        <strain evidence="7">BOTRYCO-1</strain>
    </source>
</reference>
<name>A0ABQ4PWQ4_9PROT</name>
<evidence type="ECO:0000259" key="6">
    <source>
        <dbReference type="SMART" id="SM00858"/>
    </source>
</evidence>
<feature type="region of interest" description="Disordered" evidence="5">
    <location>
        <begin position="71"/>
        <end position="90"/>
    </location>
</feature>
<dbReference type="InterPro" id="IPR013974">
    <property type="entry name" value="SAF"/>
</dbReference>
<dbReference type="Gene3D" id="2.30.30.760">
    <property type="match status" value="1"/>
</dbReference>
<gene>
    <name evidence="7" type="ORF">PsB1_1601</name>
</gene>
<evidence type="ECO:0000256" key="3">
    <source>
        <dbReference type="ARBA" id="ARBA00022764"/>
    </source>
</evidence>
<keyword evidence="3 4" id="KW-0574">Periplasm</keyword>
<dbReference type="SMART" id="SM00858">
    <property type="entry name" value="SAF"/>
    <property type="match status" value="1"/>
</dbReference>
<dbReference type="EMBL" id="BPFZ01000009">
    <property type="protein sequence ID" value="GIU67447.1"/>
    <property type="molecule type" value="Genomic_DNA"/>
</dbReference>